<accession>A0A8T3UT51</accession>
<dbReference type="GO" id="GO:0016020">
    <property type="term" value="C:membrane"/>
    <property type="evidence" value="ECO:0007669"/>
    <property type="project" value="InterPro"/>
</dbReference>
<feature type="transmembrane region" description="Helical" evidence="5">
    <location>
        <begin position="127"/>
        <end position="156"/>
    </location>
</feature>
<feature type="transmembrane region" description="Helical" evidence="5">
    <location>
        <begin position="50"/>
        <end position="69"/>
    </location>
</feature>
<dbReference type="Pfam" id="PF06550">
    <property type="entry name" value="SPP"/>
    <property type="match status" value="1"/>
</dbReference>
<proteinExistence type="predicted"/>
<keyword evidence="2 5" id="KW-0812">Transmembrane</keyword>
<keyword evidence="4 5" id="KW-0472">Membrane</keyword>
<sequence>MKTDLKTTAILLVIFGVTIVGTVLFAMYVLSSLSTLNVKLYNSPTQSLIYLGYLIFALLVGTVLTLFAIKRKMFKLMKVIFVVISGLILLSFFSFLLPAIFAIAAAVLVELYYYKYAGRIGRDVVNILIFISVGGIIALDLGFIPSVILTAVIAVYDYIAVFKTKHMITLATGMKDIVYFSVITLATIKRKAAIMIGGGDLIFPAILVTATFLYSPSAGIFVFVGAVAGLTTLLLIGQKKKAYPAMSFIGPAELIALGVYFLISLI</sequence>
<evidence type="ECO:0000313" key="6">
    <source>
        <dbReference type="EMBL" id="MBE5728543.1"/>
    </source>
</evidence>
<reference evidence="6 7" key="1">
    <citation type="submission" date="2020-09" db="EMBL/GenBank/DDBJ databases">
        <title>Genomic characterization of a novel Parvarchaeota family in acid mine drainage sediments.</title>
        <authorList>
            <person name="Luo Z.-H."/>
        </authorList>
    </citation>
    <scope>NUCLEOTIDE SEQUENCE [LARGE SCALE GENOMIC DNA]</scope>
    <source>
        <strain evidence="6">MAS1_bins.189</strain>
    </source>
</reference>
<comment type="caution">
    <text evidence="6">The sequence shown here is derived from an EMBL/GenBank/DDBJ whole genome shotgun (WGS) entry which is preliminary data.</text>
</comment>
<gene>
    <name evidence="6" type="ORF">IHE51_01665</name>
</gene>
<comment type="subcellular location">
    <subcellularLocation>
        <location evidence="1">Endomembrane system</location>
        <topology evidence="1">Multi-pass membrane protein</topology>
    </subcellularLocation>
</comment>
<evidence type="ECO:0000256" key="1">
    <source>
        <dbReference type="ARBA" id="ARBA00004127"/>
    </source>
</evidence>
<feature type="transmembrane region" description="Helical" evidence="5">
    <location>
        <begin position="9"/>
        <end position="30"/>
    </location>
</feature>
<feature type="transmembrane region" description="Helical" evidence="5">
    <location>
        <begin position="81"/>
        <end position="107"/>
    </location>
</feature>
<evidence type="ECO:0000256" key="5">
    <source>
        <dbReference type="SAM" id="Phobius"/>
    </source>
</evidence>
<dbReference type="InterPro" id="IPR006639">
    <property type="entry name" value="Preselin/SPP"/>
</dbReference>
<feature type="transmembrane region" description="Helical" evidence="5">
    <location>
        <begin position="218"/>
        <end position="236"/>
    </location>
</feature>
<evidence type="ECO:0000256" key="3">
    <source>
        <dbReference type="ARBA" id="ARBA00022989"/>
    </source>
</evidence>
<evidence type="ECO:0000256" key="4">
    <source>
        <dbReference type="ARBA" id="ARBA00023136"/>
    </source>
</evidence>
<dbReference type="SMART" id="SM00730">
    <property type="entry name" value="PSN"/>
    <property type="match status" value="1"/>
</dbReference>
<name>A0A8T3UT51_9ARCH</name>
<dbReference type="AlphaFoldDB" id="A0A8T3UT51"/>
<feature type="transmembrane region" description="Helical" evidence="5">
    <location>
        <begin position="243"/>
        <end position="263"/>
    </location>
</feature>
<evidence type="ECO:0000256" key="2">
    <source>
        <dbReference type="ARBA" id="ARBA00022692"/>
    </source>
</evidence>
<dbReference type="GO" id="GO:0012505">
    <property type="term" value="C:endomembrane system"/>
    <property type="evidence" value="ECO:0007669"/>
    <property type="project" value="UniProtKB-SubCell"/>
</dbReference>
<protein>
    <submittedName>
        <fullName evidence="6">Uncharacterized protein</fullName>
    </submittedName>
</protein>
<organism evidence="6 7">
    <name type="scientific">Candidatus Acidifodinimicrobium mancum</name>
    <dbReference type="NCBI Taxonomy" id="2898728"/>
    <lineage>
        <taxon>Archaea</taxon>
        <taxon>Candidatus Parvarchaeota</taxon>
        <taxon>Candidatus Acidifodinimicrobiaceae</taxon>
        <taxon>Candidatus Acidifodinimicrobium</taxon>
    </lineage>
</organism>
<dbReference type="EMBL" id="JADFAR010000020">
    <property type="protein sequence ID" value="MBE5728543.1"/>
    <property type="molecule type" value="Genomic_DNA"/>
</dbReference>
<dbReference type="InterPro" id="IPR010545">
    <property type="entry name" value="SPP"/>
</dbReference>
<keyword evidence="3 5" id="KW-1133">Transmembrane helix</keyword>
<dbReference type="Proteomes" id="UP000718571">
    <property type="component" value="Unassembled WGS sequence"/>
</dbReference>
<evidence type="ECO:0000313" key="7">
    <source>
        <dbReference type="Proteomes" id="UP000718571"/>
    </source>
</evidence>
<dbReference type="GO" id="GO:0042500">
    <property type="term" value="F:aspartic endopeptidase activity, intramembrane cleaving"/>
    <property type="evidence" value="ECO:0007669"/>
    <property type="project" value="InterPro"/>
</dbReference>